<dbReference type="GO" id="GO:0005829">
    <property type="term" value="C:cytosol"/>
    <property type="evidence" value="ECO:0007669"/>
    <property type="project" value="TreeGrafter"/>
</dbReference>
<evidence type="ECO:0000313" key="2">
    <source>
        <dbReference type="EMBL" id="EHP71377.1"/>
    </source>
</evidence>
<dbReference type="EMBL" id="AGJK01000602">
    <property type="protein sequence ID" value="EHP71377.1"/>
    <property type="molecule type" value="Genomic_DNA"/>
</dbReference>
<dbReference type="PANTHER" id="PTHR28629:SF4">
    <property type="entry name" value="TRIOKINASE_FMN CYCLASE"/>
    <property type="match status" value="1"/>
</dbReference>
<dbReference type="SUPFAM" id="SSF82549">
    <property type="entry name" value="DAK1/DegV-like"/>
    <property type="match status" value="1"/>
</dbReference>
<dbReference type="GO" id="GO:0019563">
    <property type="term" value="P:glycerol catabolic process"/>
    <property type="evidence" value="ECO:0007669"/>
    <property type="project" value="TreeGrafter"/>
</dbReference>
<dbReference type="AlphaFoldDB" id="H1KW13"/>
<dbReference type="PANTHER" id="PTHR28629">
    <property type="entry name" value="TRIOKINASE/FMN CYCLASE"/>
    <property type="match status" value="1"/>
</dbReference>
<feature type="domain" description="DhaK" evidence="1">
    <location>
        <begin position="1"/>
        <end position="157"/>
    </location>
</feature>
<keyword evidence="2" id="KW-0418">Kinase</keyword>
<dbReference type="InterPro" id="IPR004006">
    <property type="entry name" value="DhaK_dom"/>
</dbReference>
<keyword evidence="2" id="KW-0808">Transferase</keyword>
<sequence length="189" mass="19526">APLAEVAALARRTAAAVRTLGIAVSTATIPGSKPEPRLHEGEAELGLGIHGEPGIERIDLPRADALAERMAARFPAPIAGADRLALLVNNLGSTTALEMAVLTKAVLATDLGRRVRLLLGPSPVMTALDMHGASLSFLALDDVLEAALLSETPVTAWPRARILRESIVRPLPEGVAGGPAPAPSRDAVV</sequence>
<dbReference type="InterPro" id="IPR050861">
    <property type="entry name" value="Dihydroxyacetone_Kinase"/>
</dbReference>
<dbReference type="Gene3D" id="3.30.1180.20">
    <property type="entry name" value="Dihydroxyacetone kinase, domain 2"/>
    <property type="match status" value="1"/>
</dbReference>
<evidence type="ECO:0000313" key="3">
    <source>
        <dbReference type="Proteomes" id="UP000004382"/>
    </source>
</evidence>
<feature type="non-terminal residue" evidence="2">
    <location>
        <position position="189"/>
    </location>
</feature>
<name>H1KW13_METEX</name>
<reference evidence="2 3" key="1">
    <citation type="submission" date="2011-09" db="EMBL/GenBank/DDBJ databases">
        <title>The draft genome of Methylobacterium extorquens DSM 13060.</title>
        <authorList>
            <consortium name="US DOE Joint Genome Institute (JGI-PGF)"/>
            <person name="Lucas S."/>
            <person name="Han J."/>
            <person name="Lapidus A."/>
            <person name="Cheng J.-F."/>
            <person name="Goodwin L."/>
            <person name="Pitluck S."/>
            <person name="Peters L."/>
            <person name="Land M.L."/>
            <person name="Hauser L."/>
            <person name="Koskimaki J."/>
            <person name="Halonen O."/>
            <person name="Pirttila A."/>
            <person name="Frank C."/>
            <person name="Woyke T.J."/>
        </authorList>
    </citation>
    <scope>NUCLEOTIDE SEQUENCE [LARGE SCALE GENOMIC DNA]</scope>
    <source>
        <strain evidence="2 3">DSM 13060</strain>
    </source>
</reference>
<comment type="caution">
    <text evidence="2">The sequence shown here is derived from an EMBL/GenBank/DDBJ whole genome shotgun (WGS) entry which is preliminary data.</text>
</comment>
<dbReference type="GO" id="GO:0004371">
    <property type="term" value="F:glycerone kinase activity"/>
    <property type="evidence" value="ECO:0007669"/>
    <property type="project" value="InterPro"/>
</dbReference>
<accession>H1KW13</accession>
<dbReference type="Proteomes" id="UP000004382">
    <property type="component" value="Unassembled WGS sequence"/>
</dbReference>
<dbReference type="Pfam" id="PF02733">
    <property type="entry name" value="Dak1"/>
    <property type="match status" value="1"/>
</dbReference>
<dbReference type="PROSITE" id="PS51481">
    <property type="entry name" value="DHAK"/>
    <property type="match status" value="1"/>
</dbReference>
<feature type="non-terminal residue" evidence="2">
    <location>
        <position position="1"/>
    </location>
</feature>
<gene>
    <name evidence="2" type="ORF">MetexDRAFT_6826</name>
</gene>
<protein>
    <submittedName>
        <fullName evidence="2">Dak kinase</fullName>
    </submittedName>
</protein>
<proteinExistence type="predicted"/>
<dbReference type="RefSeq" id="WP_003608160.1">
    <property type="nucleotide sequence ID" value="NZ_AGJK01000602.1"/>
</dbReference>
<evidence type="ECO:0000259" key="1">
    <source>
        <dbReference type="PROSITE" id="PS51481"/>
    </source>
</evidence>
<organism evidence="2 3">
    <name type="scientific">Methylorubrum extorquens DSM 13060</name>
    <dbReference type="NCBI Taxonomy" id="882800"/>
    <lineage>
        <taxon>Bacteria</taxon>
        <taxon>Pseudomonadati</taxon>
        <taxon>Pseudomonadota</taxon>
        <taxon>Alphaproteobacteria</taxon>
        <taxon>Hyphomicrobiales</taxon>
        <taxon>Methylobacteriaceae</taxon>
        <taxon>Methylorubrum</taxon>
    </lineage>
</organism>